<dbReference type="FunFam" id="2.20.110.10:FF:000002">
    <property type="entry name" value="Phosphatidylinositol 4-phosphate 5-kinase 8"/>
    <property type="match status" value="1"/>
</dbReference>
<reference evidence="3 4" key="1">
    <citation type="submission" date="2020-04" db="EMBL/GenBank/DDBJ databases">
        <title>Flammeovirga sp. SR4, a novel species isolated from seawater.</title>
        <authorList>
            <person name="Wang X."/>
        </authorList>
    </citation>
    <scope>NUCLEOTIDE SEQUENCE [LARGE SCALE GENOMIC DNA]</scope>
    <source>
        <strain evidence="3 4">SR4</strain>
    </source>
</reference>
<evidence type="ECO:0000256" key="1">
    <source>
        <dbReference type="ARBA" id="ARBA00022737"/>
    </source>
</evidence>
<proteinExistence type="predicted"/>
<sequence length="403" mass="46915">MELTLQSNYKNINRMLRKSLGFMLCFLLINFTSVLGQEISEHPEKDKYVGQFNGDGQRHGMGTYTWEDGTVYQGKWRNDLMDGRGSLKFANGNKYEGNFSKGQPFGAGVYNWANGDVYQGGFLDGKMHGRGILITRSGERHEGTWMYNQVNGEGQHWYANGAQYIGEWKNGKRHGKGIMLYPNGDTEQGEWRDDEYVPCDCYRESVSVAEAYNESEAVFVGKVFEIETTDEGYDRVGIIVSEYWKGALYPKRKVYMRAEYGSCDFVYFEDEEYLIYAQPYQFDKSLYYPTKCTRSMRTSLPLASRDIEELRKMSCEIKENDDRKVAFDFTDDPVCGCDGEDYKNPYQAYKAGVAHWYAGTCEEKKKRDEEIRRAKYKIKDEIKEEKKEIEKETQQMYNYVEED</sequence>
<dbReference type="SUPFAM" id="SSF50242">
    <property type="entry name" value="TIMP-like"/>
    <property type="match status" value="1"/>
</dbReference>
<evidence type="ECO:0008006" key="5">
    <source>
        <dbReference type="Google" id="ProtNLM"/>
    </source>
</evidence>
<dbReference type="Proteomes" id="UP000585050">
    <property type="component" value="Unassembled WGS sequence"/>
</dbReference>
<dbReference type="EMBL" id="JABAIL010000003">
    <property type="protein sequence ID" value="NLR91964.1"/>
    <property type="molecule type" value="Genomic_DNA"/>
</dbReference>
<dbReference type="PANTHER" id="PTHR43215">
    <property type="entry name" value="RADIAL SPOKE HEAD 1 HOMOLOG"/>
    <property type="match status" value="1"/>
</dbReference>
<comment type="caution">
    <text evidence="3">The sequence shown here is derived from an EMBL/GenBank/DDBJ whole genome shotgun (WGS) entry which is preliminary data.</text>
</comment>
<dbReference type="SUPFAM" id="SSF82185">
    <property type="entry name" value="Histone H3 K4-specific methyltransferase SET7/9 N-terminal domain"/>
    <property type="match status" value="1"/>
</dbReference>
<organism evidence="3 4">
    <name type="scientific">Flammeovirga agarivorans</name>
    <dbReference type="NCBI Taxonomy" id="2726742"/>
    <lineage>
        <taxon>Bacteria</taxon>
        <taxon>Pseudomonadati</taxon>
        <taxon>Bacteroidota</taxon>
        <taxon>Cytophagia</taxon>
        <taxon>Cytophagales</taxon>
        <taxon>Flammeovirgaceae</taxon>
        <taxon>Flammeovirga</taxon>
    </lineage>
</organism>
<keyword evidence="1" id="KW-0677">Repeat</keyword>
<dbReference type="Gene3D" id="3.30.60.30">
    <property type="match status" value="1"/>
</dbReference>
<accession>A0A7X8SKM5</accession>
<name>A0A7X8SKM5_9BACT</name>
<evidence type="ECO:0000256" key="2">
    <source>
        <dbReference type="SAM" id="Coils"/>
    </source>
</evidence>
<feature type="coiled-coil region" evidence="2">
    <location>
        <begin position="372"/>
        <end position="402"/>
    </location>
</feature>
<dbReference type="Pfam" id="PF02493">
    <property type="entry name" value="MORN"/>
    <property type="match status" value="6"/>
</dbReference>
<keyword evidence="4" id="KW-1185">Reference proteome</keyword>
<dbReference type="GO" id="GO:0005829">
    <property type="term" value="C:cytosol"/>
    <property type="evidence" value="ECO:0007669"/>
    <property type="project" value="TreeGrafter"/>
</dbReference>
<dbReference type="RefSeq" id="WP_168882672.1">
    <property type="nucleotide sequence ID" value="NZ_JABAIL010000003.1"/>
</dbReference>
<protein>
    <recommendedName>
        <fullName evidence="5">MORN repeat-containing protein</fullName>
    </recommendedName>
</protein>
<dbReference type="SMART" id="SM00698">
    <property type="entry name" value="MORN"/>
    <property type="match status" value="5"/>
</dbReference>
<dbReference type="InterPro" id="IPR003409">
    <property type="entry name" value="MORN"/>
</dbReference>
<evidence type="ECO:0000313" key="4">
    <source>
        <dbReference type="Proteomes" id="UP000585050"/>
    </source>
</evidence>
<dbReference type="AlphaFoldDB" id="A0A7X8SKM5"/>
<dbReference type="Gene3D" id="2.20.110.10">
    <property type="entry name" value="Histone H3 K4-specific methyltransferase SET7/9 N-terminal domain"/>
    <property type="match status" value="3"/>
</dbReference>
<dbReference type="PANTHER" id="PTHR43215:SF14">
    <property type="entry name" value="RADIAL SPOKE HEAD 1 HOMOLOG"/>
    <property type="match status" value="1"/>
</dbReference>
<gene>
    <name evidence="3" type="ORF">HGP29_12135</name>
</gene>
<dbReference type="InterPro" id="IPR008993">
    <property type="entry name" value="TIMP-like_OB-fold"/>
</dbReference>
<evidence type="ECO:0000313" key="3">
    <source>
        <dbReference type="EMBL" id="NLR91964.1"/>
    </source>
</evidence>
<keyword evidence="2" id="KW-0175">Coiled coil</keyword>